<dbReference type="Proteomes" id="UP000693946">
    <property type="component" value="Unassembled WGS sequence"/>
</dbReference>
<evidence type="ECO:0000256" key="1">
    <source>
        <dbReference type="SAM" id="SignalP"/>
    </source>
</evidence>
<protein>
    <submittedName>
        <fullName evidence="2">Uncharacterized protein</fullName>
    </submittedName>
</protein>
<gene>
    <name evidence="2" type="ORF">JOB18_035097</name>
</gene>
<feature type="signal peptide" evidence="1">
    <location>
        <begin position="1"/>
        <end position="24"/>
    </location>
</feature>
<evidence type="ECO:0000313" key="2">
    <source>
        <dbReference type="EMBL" id="KAG7466705.1"/>
    </source>
</evidence>
<keyword evidence="1" id="KW-0732">Signal</keyword>
<name>A0AAV6PJF9_SOLSE</name>
<sequence length="210" mass="23184">MEMEQIFFFMEWFLSVFLSSRSSSSWTDSSLCSSAADLLLHGLVPLCVPQQQISLHGVVFCGSSLCSSAADLLLHGVVPLCVPQQQIFFFMDWFLSVFLSSRSSSSWTDSSLCSSAADLLLHGLIPLCVPQQQIFFFMDWFLSVFLSSRSSSSWSGSSLCSSAADITEDHVVQTPSASLDRGCIFSDGGSRSHCDKVKSHRFSRFDKNLL</sequence>
<organism evidence="2 3">
    <name type="scientific">Solea senegalensis</name>
    <name type="common">Senegalese sole</name>
    <dbReference type="NCBI Taxonomy" id="28829"/>
    <lineage>
        <taxon>Eukaryota</taxon>
        <taxon>Metazoa</taxon>
        <taxon>Chordata</taxon>
        <taxon>Craniata</taxon>
        <taxon>Vertebrata</taxon>
        <taxon>Euteleostomi</taxon>
        <taxon>Actinopterygii</taxon>
        <taxon>Neopterygii</taxon>
        <taxon>Teleostei</taxon>
        <taxon>Neoteleostei</taxon>
        <taxon>Acanthomorphata</taxon>
        <taxon>Carangaria</taxon>
        <taxon>Pleuronectiformes</taxon>
        <taxon>Pleuronectoidei</taxon>
        <taxon>Soleidae</taxon>
        <taxon>Solea</taxon>
    </lineage>
</organism>
<reference evidence="2 3" key="1">
    <citation type="journal article" date="2021" name="Sci. Rep.">
        <title>Chromosome anchoring in Senegalese sole (Solea senegalensis) reveals sex-associated markers and genome rearrangements in flatfish.</title>
        <authorList>
            <person name="Guerrero-Cozar I."/>
            <person name="Gomez-Garrido J."/>
            <person name="Berbel C."/>
            <person name="Martinez-Blanch J.F."/>
            <person name="Alioto T."/>
            <person name="Claros M.G."/>
            <person name="Gagnaire P.A."/>
            <person name="Manchado M."/>
        </authorList>
    </citation>
    <scope>NUCLEOTIDE SEQUENCE [LARGE SCALE GENOMIC DNA]</scope>
    <source>
        <strain evidence="2">Sse05_10M</strain>
    </source>
</reference>
<evidence type="ECO:0000313" key="3">
    <source>
        <dbReference type="Proteomes" id="UP000693946"/>
    </source>
</evidence>
<feature type="chain" id="PRO_5043496095" evidence="1">
    <location>
        <begin position="25"/>
        <end position="210"/>
    </location>
</feature>
<comment type="caution">
    <text evidence="2">The sequence shown here is derived from an EMBL/GenBank/DDBJ whole genome shotgun (WGS) entry which is preliminary data.</text>
</comment>
<keyword evidence="3" id="KW-1185">Reference proteome</keyword>
<accession>A0AAV6PJF9</accession>
<dbReference type="EMBL" id="JAGKHQ010000609">
    <property type="protein sequence ID" value="KAG7466705.1"/>
    <property type="molecule type" value="Genomic_DNA"/>
</dbReference>
<proteinExistence type="predicted"/>
<dbReference type="AlphaFoldDB" id="A0AAV6PJF9"/>